<dbReference type="OrthoDB" id="5047692at2759"/>
<accession>A0A9P5HDF7</accession>
<dbReference type="AlphaFoldDB" id="A0A9P5HDF7"/>
<protein>
    <submittedName>
        <fullName evidence="1">Uncharacterized protein</fullName>
    </submittedName>
</protein>
<proteinExistence type="predicted"/>
<organism evidence="1 2">
    <name type="scientific">Cylindrodendrum hubeiense</name>
    <dbReference type="NCBI Taxonomy" id="595255"/>
    <lineage>
        <taxon>Eukaryota</taxon>
        <taxon>Fungi</taxon>
        <taxon>Dikarya</taxon>
        <taxon>Ascomycota</taxon>
        <taxon>Pezizomycotina</taxon>
        <taxon>Sordariomycetes</taxon>
        <taxon>Hypocreomycetidae</taxon>
        <taxon>Hypocreales</taxon>
        <taxon>Nectriaceae</taxon>
        <taxon>Cylindrodendrum</taxon>
    </lineage>
</organism>
<dbReference type="EMBL" id="JAANBB010000102">
    <property type="protein sequence ID" value="KAF7550273.1"/>
    <property type="molecule type" value="Genomic_DNA"/>
</dbReference>
<evidence type="ECO:0000313" key="1">
    <source>
        <dbReference type="EMBL" id="KAF7550273.1"/>
    </source>
</evidence>
<comment type="caution">
    <text evidence="1">The sequence shown here is derived from an EMBL/GenBank/DDBJ whole genome shotgun (WGS) entry which is preliminary data.</text>
</comment>
<dbReference type="Proteomes" id="UP000722485">
    <property type="component" value="Unassembled WGS sequence"/>
</dbReference>
<sequence>MTFSASAISCYPRIAQFFFPDLAILSVSAGRQNADTLARLEKTKEQLTEATNDFIKCRHQAYGTYLADPAWAKTFYPAYQLASLRKDATSQEAYEAHLEYYGPQTASLWNDRVQLDQAFVANSLNKPYNMPTSTAQVTRDAIVGSGPPPAPLDITYQPRYNIDDKFSEEALSWVLNAKNGNNKPLEITVKSSSTSNAKPADWNDLGFSQVSLENHHEVLARVPLFTAHTHEVSTSTHQPNLQVGLEGKRTSAEVTIRASDAAVFTLGPDQSCVWARPKLKAMAAQVLASGEPVKFGSPCGSSCVYNISLEGPSFHCEEPEEKP</sequence>
<keyword evidence="2" id="KW-1185">Reference proteome</keyword>
<evidence type="ECO:0000313" key="2">
    <source>
        <dbReference type="Proteomes" id="UP000722485"/>
    </source>
</evidence>
<name>A0A9P5HDF7_9HYPO</name>
<gene>
    <name evidence="1" type="ORF">G7Z17_g5834</name>
</gene>
<reference evidence="1" key="1">
    <citation type="submission" date="2020-03" db="EMBL/GenBank/DDBJ databases">
        <title>Draft Genome Sequence of Cylindrodendrum hubeiense.</title>
        <authorList>
            <person name="Buettner E."/>
            <person name="Kellner H."/>
        </authorList>
    </citation>
    <scope>NUCLEOTIDE SEQUENCE</scope>
    <source>
        <strain evidence="1">IHI 201604</strain>
    </source>
</reference>